<dbReference type="EMBL" id="JAHQIW010005646">
    <property type="protein sequence ID" value="KAJ1366690.1"/>
    <property type="molecule type" value="Genomic_DNA"/>
</dbReference>
<protein>
    <submittedName>
        <fullName evidence="1">Uncharacterized protein</fullName>
    </submittedName>
</protein>
<dbReference type="AlphaFoldDB" id="A0AAD5QZB4"/>
<sequence length="105" mass="11971">MTRENERLSWPLAKSSNWVLANTDSLSYVKVLYDAKNYAELALQLRIDHTQKDCEHLDRRNWALSRRRQQSHPASKQCKAVCRQIGKEEADRTGLGVAGSSVVKS</sequence>
<organism evidence="1 2">
    <name type="scientific">Parelaphostrongylus tenuis</name>
    <name type="common">Meningeal worm</name>
    <dbReference type="NCBI Taxonomy" id="148309"/>
    <lineage>
        <taxon>Eukaryota</taxon>
        <taxon>Metazoa</taxon>
        <taxon>Ecdysozoa</taxon>
        <taxon>Nematoda</taxon>
        <taxon>Chromadorea</taxon>
        <taxon>Rhabditida</taxon>
        <taxon>Rhabditina</taxon>
        <taxon>Rhabditomorpha</taxon>
        <taxon>Strongyloidea</taxon>
        <taxon>Metastrongylidae</taxon>
        <taxon>Parelaphostrongylus</taxon>
    </lineage>
</organism>
<keyword evidence="2" id="KW-1185">Reference proteome</keyword>
<name>A0AAD5QZB4_PARTN</name>
<gene>
    <name evidence="1" type="ORF">KIN20_027434</name>
</gene>
<accession>A0AAD5QZB4</accession>
<evidence type="ECO:0000313" key="1">
    <source>
        <dbReference type="EMBL" id="KAJ1366690.1"/>
    </source>
</evidence>
<comment type="caution">
    <text evidence="1">The sequence shown here is derived from an EMBL/GenBank/DDBJ whole genome shotgun (WGS) entry which is preliminary data.</text>
</comment>
<evidence type="ECO:0000313" key="2">
    <source>
        <dbReference type="Proteomes" id="UP001196413"/>
    </source>
</evidence>
<proteinExistence type="predicted"/>
<dbReference type="Proteomes" id="UP001196413">
    <property type="component" value="Unassembled WGS sequence"/>
</dbReference>
<reference evidence="1" key="1">
    <citation type="submission" date="2021-06" db="EMBL/GenBank/DDBJ databases">
        <title>Parelaphostrongylus tenuis whole genome reference sequence.</title>
        <authorList>
            <person name="Garwood T.J."/>
            <person name="Larsen P.A."/>
            <person name="Fountain-Jones N.M."/>
            <person name="Garbe J.R."/>
            <person name="Macchietto M.G."/>
            <person name="Kania S.A."/>
            <person name="Gerhold R.W."/>
            <person name="Richards J.E."/>
            <person name="Wolf T.M."/>
        </authorList>
    </citation>
    <scope>NUCLEOTIDE SEQUENCE</scope>
    <source>
        <strain evidence="1">MNPRO001-30</strain>
        <tissue evidence="1">Meninges</tissue>
    </source>
</reference>